<reference evidence="12" key="4">
    <citation type="submission" date="2025-09" db="UniProtKB">
        <authorList>
            <consortium name="Ensembl"/>
        </authorList>
    </citation>
    <scope>IDENTIFICATION</scope>
</reference>
<feature type="compositionally biased region" description="Pro residues" evidence="8">
    <location>
        <begin position="195"/>
        <end position="209"/>
    </location>
</feature>
<dbReference type="InterPro" id="IPR001202">
    <property type="entry name" value="WW_dom"/>
</dbReference>
<dbReference type="CDD" id="cd00201">
    <property type="entry name" value="WW"/>
    <property type="match status" value="4"/>
</dbReference>
<keyword evidence="3 5" id="KW-0808">Transferase</keyword>
<evidence type="ECO:0000256" key="6">
    <source>
        <dbReference type="PIRSR" id="PIRSR001569-1"/>
    </source>
</evidence>
<dbReference type="InterPro" id="IPR000569">
    <property type="entry name" value="HECT_dom"/>
</dbReference>
<evidence type="ECO:0000259" key="11">
    <source>
        <dbReference type="PROSITE" id="PS50237"/>
    </source>
</evidence>
<reference evidence="12" key="3">
    <citation type="submission" date="2025-08" db="UniProtKB">
        <authorList>
            <consortium name="Ensembl"/>
        </authorList>
    </citation>
    <scope>IDENTIFICATION</scope>
</reference>
<dbReference type="GO" id="GO:0035519">
    <property type="term" value="P:protein K29-linked ubiquitination"/>
    <property type="evidence" value="ECO:0007669"/>
    <property type="project" value="TreeGrafter"/>
</dbReference>
<evidence type="ECO:0000256" key="4">
    <source>
        <dbReference type="ARBA" id="ARBA00022786"/>
    </source>
</evidence>
<evidence type="ECO:0000313" key="13">
    <source>
        <dbReference type="Proteomes" id="UP000265140"/>
    </source>
</evidence>
<dbReference type="Gene3D" id="2.20.70.10">
    <property type="match status" value="3"/>
</dbReference>
<dbReference type="PROSITE" id="PS01159">
    <property type="entry name" value="WW_DOMAIN_1"/>
    <property type="match status" value="3"/>
</dbReference>
<feature type="compositionally biased region" description="Low complexity" evidence="8">
    <location>
        <begin position="140"/>
        <end position="150"/>
    </location>
</feature>
<dbReference type="InterPro" id="IPR036020">
    <property type="entry name" value="WW_dom_sf"/>
</dbReference>
<dbReference type="Pfam" id="PF00632">
    <property type="entry name" value="HECT"/>
    <property type="match status" value="1"/>
</dbReference>
<feature type="compositionally biased region" description="Polar residues" evidence="8">
    <location>
        <begin position="173"/>
        <end position="183"/>
    </location>
</feature>
<protein>
    <recommendedName>
        <fullName evidence="5">E3 ubiquitin-protein ligase</fullName>
        <ecNumber evidence="5">2.3.2.26</ecNumber>
    </recommendedName>
</protein>
<reference evidence="12" key="2">
    <citation type="submission" date="2020-02" db="EMBL/GenBank/DDBJ databases">
        <title>Esox lucius (northern pike) genome, fEsoLuc1, primary haplotype.</title>
        <authorList>
            <person name="Myers G."/>
            <person name="Karagic N."/>
            <person name="Meyer A."/>
            <person name="Pippel M."/>
            <person name="Reichard M."/>
            <person name="Winkler S."/>
            <person name="Tracey A."/>
            <person name="Sims Y."/>
            <person name="Howe K."/>
            <person name="Rhie A."/>
            <person name="Formenti G."/>
            <person name="Durbin R."/>
            <person name="Fedrigo O."/>
            <person name="Jarvis E.D."/>
        </authorList>
    </citation>
    <scope>NUCLEOTIDE SEQUENCE [LARGE SCALE GENOMIC DNA]</scope>
</reference>
<comment type="pathway">
    <text evidence="2 5">Protein modification; protein ubiquitination.</text>
</comment>
<dbReference type="SUPFAM" id="SSF49562">
    <property type="entry name" value="C2 domain (Calcium/lipid-binding domain, CaLB)"/>
    <property type="match status" value="1"/>
</dbReference>
<dbReference type="PROSITE" id="PS50004">
    <property type="entry name" value="C2"/>
    <property type="match status" value="1"/>
</dbReference>
<feature type="domain" description="WW" evidence="10">
    <location>
        <begin position="324"/>
        <end position="357"/>
    </location>
</feature>
<dbReference type="InterPro" id="IPR000008">
    <property type="entry name" value="C2_dom"/>
</dbReference>
<dbReference type="EC" id="2.3.2.26" evidence="5"/>
<feature type="region of interest" description="Disordered" evidence="8">
    <location>
        <begin position="140"/>
        <end position="219"/>
    </location>
</feature>
<proteinExistence type="predicted"/>
<dbReference type="Gene3D" id="2.60.40.150">
    <property type="entry name" value="C2 domain"/>
    <property type="match status" value="1"/>
</dbReference>
<dbReference type="GO" id="GO:0005737">
    <property type="term" value="C:cytoplasm"/>
    <property type="evidence" value="ECO:0007669"/>
    <property type="project" value="UniProtKB-ARBA"/>
</dbReference>
<dbReference type="InterPro" id="IPR050409">
    <property type="entry name" value="E3_ubiq-protein_ligase"/>
</dbReference>
<dbReference type="GO" id="GO:0043161">
    <property type="term" value="P:proteasome-mediated ubiquitin-dependent protein catabolic process"/>
    <property type="evidence" value="ECO:0007669"/>
    <property type="project" value="TreeGrafter"/>
</dbReference>
<reference evidence="13" key="1">
    <citation type="journal article" date="2014" name="PLoS ONE">
        <title>The genome and linkage map of the northern pike (Esox lucius): conserved synteny revealed between the salmonid sister group and the Neoteleostei.</title>
        <authorList>
            <person name="Rondeau E.B."/>
            <person name="Minkley D.R."/>
            <person name="Leong J.S."/>
            <person name="Messmer A.M."/>
            <person name="Jantzen J.R."/>
            <person name="von Schalburg K.R."/>
            <person name="Lemon C."/>
            <person name="Bird N.H."/>
            <person name="Koop B.F."/>
        </authorList>
    </citation>
    <scope>NUCLEOTIDE SEQUENCE</scope>
</reference>
<accession>A0A6Q2Y047</accession>
<feature type="domain" description="HECT" evidence="11">
    <location>
        <begin position="455"/>
        <end position="789"/>
    </location>
</feature>
<evidence type="ECO:0000313" key="12">
    <source>
        <dbReference type="Ensembl" id="ENSELUP00000058862.1"/>
    </source>
</evidence>
<dbReference type="InterPro" id="IPR035892">
    <property type="entry name" value="C2_domain_sf"/>
</dbReference>
<dbReference type="InterPro" id="IPR024928">
    <property type="entry name" value="E3_ub_ligase_SMURF1"/>
</dbReference>
<dbReference type="Gene3D" id="3.30.2160.10">
    <property type="entry name" value="Hect, E3 ligase catalytic domain"/>
    <property type="match status" value="1"/>
</dbReference>
<dbReference type="UniPathway" id="UPA00143"/>
<dbReference type="InterPro" id="IPR035983">
    <property type="entry name" value="Hect_E3_ubiquitin_ligase"/>
</dbReference>
<feature type="domain" description="WW" evidence="10">
    <location>
        <begin position="364"/>
        <end position="397"/>
    </location>
</feature>
<dbReference type="GO" id="GO:0061630">
    <property type="term" value="F:ubiquitin protein ligase activity"/>
    <property type="evidence" value="ECO:0007669"/>
    <property type="project" value="UniProtKB-EC"/>
</dbReference>
<evidence type="ECO:0000256" key="7">
    <source>
        <dbReference type="PROSITE-ProRule" id="PRU00104"/>
    </source>
</evidence>
<dbReference type="PIRSF" id="PIRSF001569">
    <property type="entry name" value="E3_ub_ligase_SMURF1"/>
    <property type="match status" value="1"/>
</dbReference>
<dbReference type="SMART" id="SM00119">
    <property type="entry name" value="HECTc"/>
    <property type="match status" value="1"/>
</dbReference>
<dbReference type="PANTHER" id="PTHR11254">
    <property type="entry name" value="HECT DOMAIN UBIQUITIN-PROTEIN LIGASE"/>
    <property type="match status" value="1"/>
</dbReference>
<evidence type="ECO:0000256" key="2">
    <source>
        <dbReference type="ARBA" id="ARBA00004906"/>
    </source>
</evidence>
<dbReference type="Bgee" id="ENSELUG00000018349">
    <property type="expression patterns" value="Expressed in pharyngeal gill and 15 other cell types or tissues"/>
</dbReference>
<dbReference type="Gene3D" id="3.90.1750.10">
    <property type="entry name" value="Hect, E3 ligase catalytic domains"/>
    <property type="match status" value="1"/>
</dbReference>
<dbReference type="GO" id="GO:0070936">
    <property type="term" value="P:protein K48-linked ubiquitination"/>
    <property type="evidence" value="ECO:0007669"/>
    <property type="project" value="TreeGrafter"/>
</dbReference>
<sequence>MKDQQKVLHMLSAKLKENKKNWFGPSPYVEVAVDGQSKKTEKCSNTHSPKWKQPLTVIVTPFSKLIFRVWSHQTLKSDVLLGVATLEVSETLQSNNMNSEFSEVVQTLQLSTDRDQTDVVGDLSVCLDGMQVDPEMFASAAEANSQSESALDSSPSVDGLEHRASPNGRAVTINGTGSRTGSPALSAGGSRGNPLRPPRPSRPPPPTPRRPQRVDQSGRLYFVDHVEKRTSWERPEPLPPGWERRVDPMGRVYFVDHITRTTTWQRPTMETVRNYEQWQHQRSQLQGAMQQFNQRFIFGVSGEIDDRSCQVLPFAGNVQFDPLGPLPHGWEKRTDSNGRVYFVQHTTRTTQWEDPRTQGQLNEKPLPEGWEMRFTVDGIPYFVDHNRRATTYIDPRTGKSSLENGPQITYVRDFKAKVQYFRFWCQQLSLPQHIKITVTRKTLFEDSFQQIMSFNAQDLRRRLWIIFPGEEGLDYGGVAREWFFLLSHEVLNPMYCLFEYAGKDNYCLQINPASYINPDHLKYFKFIGRFIAMALFHGKFIDTGFSLPFYKRMLNKPLALKDLESIDPEFYNSLIWIKENNIEECGLEMYFSVDKEILGEITTHELKADGGEVLVTEENKEEYIRLVAEWRLSRGVEEQTQAFFEGFNEVLPQQYLQYFDAKELEVMLCGMQDIDLADWQRNTIYRHYARTSKQVTWFWQLIKEMDNEKRMRLLQFVTGTCRLPVGGFADLLGSNGPQKFCIEKVGKENWLPRSHTCFNRLDLPPYKSYEQLKEKLMFAIEETEGFGQE</sequence>
<keyword evidence="13" id="KW-1185">Reference proteome</keyword>
<evidence type="ECO:0000259" key="9">
    <source>
        <dbReference type="PROSITE" id="PS50004"/>
    </source>
</evidence>
<evidence type="ECO:0000256" key="5">
    <source>
        <dbReference type="PIRNR" id="PIRNR001569"/>
    </source>
</evidence>
<dbReference type="Pfam" id="PF00168">
    <property type="entry name" value="C2"/>
    <property type="match status" value="1"/>
</dbReference>
<evidence type="ECO:0000259" key="10">
    <source>
        <dbReference type="PROSITE" id="PS50020"/>
    </source>
</evidence>
<comment type="catalytic activity">
    <reaction evidence="1 5">
        <text>S-ubiquitinyl-[E2 ubiquitin-conjugating enzyme]-L-cysteine + [acceptor protein]-L-lysine = [E2 ubiquitin-conjugating enzyme]-L-cysteine + N(6)-ubiquitinyl-[acceptor protein]-L-lysine.</text>
        <dbReference type="EC" id="2.3.2.26"/>
    </reaction>
</comment>
<dbReference type="GO" id="GO:0005634">
    <property type="term" value="C:nucleus"/>
    <property type="evidence" value="ECO:0007669"/>
    <property type="project" value="UniProtKB-SubCell"/>
</dbReference>
<feature type="domain" description="WW" evidence="10">
    <location>
        <begin position="204"/>
        <end position="237"/>
    </location>
</feature>
<organism evidence="12 13">
    <name type="scientific">Esox lucius</name>
    <name type="common">Northern pike</name>
    <dbReference type="NCBI Taxonomy" id="8010"/>
    <lineage>
        <taxon>Eukaryota</taxon>
        <taxon>Metazoa</taxon>
        <taxon>Chordata</taxon>
        <taxon>Craniata</taxon>
        <taxon>Vertebrata</taxon>
        <taxon>Euteleostomi</taxon>
        <taxon>Actinopterygii</taxon>
        <taxon>Neopterygii</taxon>
        <taxon>Teleostei</taxon>
        <taxon>Protacanthopterygii</taxon>
        <taxon>Esociformes</taxon>
        <taxon>Esocidae</taxon>
        <taxon>Esox</taxon>
    </lineage>
</organism>
<dbReference type="PANTHER" id="PTHR11254:SF66">
    <property type="entry name" value="E3 UBIQUITIN-PROTEIN LIGASE ITCHY HOMOLOG"/>
    <property type="match status" value="1"/>
</dbReference>
<evidence type="ECO:0000256" key="3">
    <source>
        <dbReference type="ARBA" id="ARBA00022679"/>
    </source>
</evidence>
<dbReference type="Ensembl" id="ENSELUT00000052367.2">
    <property type="protein sequence ID" value="ENSELUP00000058862.1"/>
    <property type="gene ID" value="ENSELUG00000018349.3"/>
</dbReference>
<dbReference type="SUPFAM" id="SSF51045">
    <property type="entry name" value="WW domain"/>
    <property type="match status" value="4"/>
</dbReference>
<dbReference type="Gene3D" id="3.30.2410.10">
    <property type="entry name" value="Hect, E3 ligase catalytic domain"/>
    <property type="match status" value="1"/>
</dbReference>
<feature type="domain" description="C2" evidence="9">
    <location>
        <begin position="1"/>
        <end position="101"/>
    </location>
</feature>
<dbReference type="Pfam" id="PF00397">
    <property type="entry name" value="WW"/>
    <property type="match status" value="3"/>
</dbReference>
<dbReference type="AlphaFoldDB" id="A0A6Q2Y047"/>
<feature type="active site" description="Glycyl thioester intermediate" evidence="6 7">
    <location>
        <position position="757"/>
    </location>
</feature>
<dbReference type="SUPFAM" id="SSF56204">
    <property type="entry name" value="Hect, E3 ligase catalytic domain"/>
    <property type="match status" value="1"/>
</dbReference>
<evidence type="ECO:0000256" key="8">
    <source>
        <dbReference type="SAM" id="MobiDB-lite"/>
    </source>
</evidence>
<dbReference type="Proteomes" id="UP000265140">
    <property type="component" value="Chromosome 12"/>
</dbReference>
<dbReference type="GeneTree" id="ENSGT00940000157014"/>
<feature type="domain" description="WW" evidence="10">
    <location>
        <begin position="236"/>
        <end position="269"/>
    </location>
</feature>
<dbReference type="CDD" id="cd04021">
    <property type="entry name" value="C2_E3_ubiquitin_ligase"/>
    <property type="match status" value="1"/>
</dbReference>
<dbReference type="PROSITE" id="PS50020">
    <property type="entry name" value="WW_DOMAIN_2"/>
    <property type="match status" value="4"/>
</dbReference>
<dbReference type="CDD" id="cd00078">
    <property type="entry name" value="HECTc"/>
    <property type="match status" value="1"/>
</dbReference>
<dbReference type="SMART" id="SM00456">
    <property type="entry name" value="WW"/>
    <property type="match status" value="4"/>
</dbReference>
<dbReference type="PROSITE" id="PS50237">
    <property type="entry name" value="HECT"/>
    <property type="match status" value="1"/>
</dbReference>
<dbReference type="GO" id="GO:0070534">
    <property type="term" value="P:protein K63-linked ubiquitination"/>
    <property type="evidence" value="ECO:0007669"/>
    <property type="project" value="TreeGrafter"/>
</dbReference>
<keyword evidence="4 5" id="KW-0833">Ubl conjugation pathway</keyword>
<evidence type="ECO:0000256" key="1">
    <source>
        <dbReference type="ARBA" id="ARBA00000885"/>
    </source>
</evidence>
<name>A0A6Q2Y047_ESOLU</name>
<dbReference type="SMART" id="SM00239">
    <property type="entry name" value="C2"/>
    <property type="match status" value="1"/>
</dbReference>